<dbReference type="Gene3D" id="2.40.128.680">
    <property type="match status" value="1"/>
</dbReference>
<reference evidence="1 2" key="1">
    <citation type="submission" date="2022-03" db="EMBL/GenBank/DDBJ databases">
        <authorList>
            <person name="Nunn A."/>
            <person name="Chopra R."/>
            <person name="Nunn A."/>
            <person name="Contreras Garrido A."/>
        </authorList>
    </citation>
    <scope>NUCLEOTIDE SEQUENCE [LARGE SCALE GENOMIC DNA]</scope>
</reference>
<dbReference type="GO" id="GO:0032299">
    <property type="term" value="C:ribonuclease H2 complex"/>
    <property type="evidence" value="ECO:0007669"/>
    <property type="project" value="InterPro"/>
</dbReference>
<proteinExistence type="predicted"/>
<accession>A0AAU9TBV4</accession>
<name>A0AAU9TBV4_THLAR</name>
<evidence type="ECO:0000313" key="1">
    <source>
        <dbReference type="EMBL" id="CAH2080222.1"/>
    </source>
</evidence>
<protein>
    <submittedName>
        <fullName evidence="1">Uncharacterized protein</fullName>
    </submittedName>
</protein>
<organism evidence="1 2">
    <name type="scientific">Thlaspi arvense</name>
    <name type="common">Field penny-cress</name>
    <dbReference type="NCBI Taxonomy" id="13288"/>
    <lineage>
        <taxon>Eukaryota</taxon>
        <taxon>Viridiplantae</taxon>
        <taxon>Streptophyta</taxon>
        <taxon>Embryophyta</taxon>
        <taxon>Tracheophyta</taxon>
        <taxon>Spermatophyta</taxon>
        <taxon>Magnoliopsida</taxon>
        <taxon>eudicotyledons</taxon>
        <taxon>Gunneridae</taxon>
        <taxon>Pentapetalae</taxon>
        <taxon>rosids</taxon>
        <taxon>malvids</taxon>
        <taxon>Brassicales</taxon>
        <taxon>Brassicaceae</taxon>
        <taxon>Thlaspideae</taxon>
        <taxon>Thlaspi</taxon>
    </lineage>
</organism>
<gene>
    <name evidence="1" type="ORF">TAV2_LOCUS22767</name>
</gene>
<dbReference type="GO" id="GO:0006401">
    <property type="term" value="P:RNA catabolic process"/>
    <property type="evidence" value="ECO:0007669"/>
    <property type="project" value="InterPro"/>
</dbReference>
<dbReference type="InterPro" id="IPR013924">
    <property type="entry name" value="RNase_H2_suC"/>
</dbReference>
<sequence length="200" mass="22230">MNDADYILEELALSLSHWQTLALPAAENPIEDLSNHVHHLPCCIRFDGPAQVSHCFKSKSIAREILESCSSVDIEIDGVRIEEAHFRGRKLQGATISLPSGYSVPRNCVLVTHITSGYILGQGGNPNANGKRRAFSSSTEEDPCCEVKAKFEKLTHWNHDSFPSKDDIFLRSFHWFSIAEALHKPVKVEDLVAVSYGEKG</sequence>
<dbReference type="PANTHER" id="PTHR47204">
    <property type="entry name" value="OS02G0168900 PROTEIN"/>
    <property type="match status" value="1"/>
</dbReference>
<keyword evidence="2" id="KW-1185">Reference proteome</keyword>
<dbReference type="CDD" id="cd09271">
    <property type="entry name" value="RNase_H2-C"/>
    <property type="match status" value="1"/>
</dbReference>
<dbReference type="Proteomes" id="UP000836841">
    <property type="component" value="Chromosome 7"/>
</dbReference>
<dbReference type="AlphaFoldDB" id="A0AAU9TBV4"/>
<dbReference type="Pfam" id="PF08615">
    <property type="entry name" value="RNase_H2_suC"/>
    <property type="match status" value="1"/>
</dbReference>
<evidence type="ECO:0000313" key="2">
    <source>
        <dbReference type="Proteomes" id="UP000836841"/>
    </source>
</evidence>
<dbReference type="PANTHER" id="PTHR47204:SF1">
    <property type="entry name" value="RIBONUCLEASE H2 SUBUNIT C"/>
    <property type="match status" value="1"/>
</dbReference>
<dbReference type="EMBL" id="OU466863">
    <property type="protein sequence ID" value="CAH2080222.1"/>
    <property type="molecule type" value="Genomic_DNA"/>
</dbReference>